<dbReference type="RefSeq" id="WP_229109653.1">
    <property type="nucleotide sequence ID" value="NZ_CP064788.1"/>
</dbReference>
<dbReference type="SUPFAM" id="SSF47823">
    <property type="entry name" value="lambda integrase-like, N-terminal domain"/>
    <property type="match status" value="1"/>
</dbReference>
<evidence type="ECO:0000259" key="3">
    <source>
        <dbReference type="PROSITE" id="PS51900"/>
    </source>
</evidence>
<dbReference type="AlphaFoldDB" id="A0A897NA00"/>
<dbReference type="Gene3D" id="1.10.150.130">
    <property type="match status" value="1"/>
</dbReference>
<evidence type="ECO:0000256" key="2">
    <source>
        <dbReference type="PROSITE-ProRule" id="PRU01248"/>
    </source>
</evidence>
<dbReference type="Proteomes" id="UP000662973">
    <property type="component" value="Chromosome"/>
</dbReference>
<reference evidence="4 5" key="1">
    <citation type="submission" date="2020-11" db="EMBL/GenBank/DDBJ databases">
        <title>Carbohydrate-dependent, anaerobic sulfur respiration: A novel catabolism in halophilic archaea.</title>
        <authorList>
            <person name="Sorokin D.Y."/>
            <person name="Messina E."/>
            <person name="Smedile F."/>
            <person name="La Cono V."/>
            <person name="Hallsworth J.E."/>
            <person name="Yakimov M.M."/>
        </authorList>
    </citation>
    <scope>NUCLEOTIDE SEQUENCE [LARGE SCALE GENOMIC DNA]</scope>
    <source>
        <strain evidence="4 5">HSR12-2</strain>
    </source>
</reference>
<accession>A0A897NA00</accession>
<dbReference type="KEGG" id="hds:HSR122_2143"/>
<keyword evidence="5" id="KW-1185">Reference proteome</keyword>
<sequence>MPETTLEPIAPDEAVRLYLRDRQNELADATIDSYRYKLEKFVDWCETEDLENLNSLSGRDLLRFKQYRAQDLNSVSLKGQLDALRAFVKWCESIDAVEQDLHNKVLSPSLNDGDRERDVLLDSDAATDILDHLARFEGRVNFGVSCDRRQRLRAILQLSLARHG</sequence>
<dbReference type="PROSITE" id="PS51900">
    <property type="entry name" value="CB"/>
    <property type="match status" value="1"/>
</dbReference>
<protein>
    <submittedName>
        <fullName evidence="4">XerD/XerC family integrase</fullName>
    </submittedName>
</protein>
<evidence type="ECO:0000313" key="5">
    <source>
        <dbReference type="Proteomes" id="UP000662973"/>
    </source>
</evidence>
<organism evidence="4 5">
    <name type="scientific">Halapricum desulfuricans</name>
    <dbReference type="NCBI Taxonomy" id="2841257"/>
    <lineage>
        <taxon>Archaea</taxon>
        <taxon>Methanobacteriati</taxon>
        <taxon>Methanobacteriota</taxon>
        <taxon>Stenosarchaea group</taxon>
        <taxon>Halobacteria</taxon>
        <taxon>Halobacteriales</taxon>
        <taxon>Haloarculaceae</taxon>
        <taxon>Halapricum</taxon>
    </lineage>
</organism>
<name>A0A897NA00_9EURY</name>
<keyword evidence="1 2" id="KW-0238">DNA-binding</keyword>
<evidence type="ECO:0000313" key="4">
    <source>
        <dbReference type="EMBL" id="QSG09527.1"/>
    </source>
</evidence>
<dbReference type="GO" id="GO:0015074">
    <property type="term" value="P:DNA integration"/>
    <property type="evidence" value="ECO:0007669"/>
    <property type="project" value="InterPro"/>
</dbReference>
<evidence type="ECO:0000256" key="1">
    <source>
        <dbReference type="ARBA" id="ARBA00023125"/>
    </source>
</evidence>
<dbReference type="GeneID" id="68852749"/>
<dbReference type="GO" id="GO:0003677">
    <property type="term" value="F:DNA binding"/>
    <property type="evidence" value="ECO:0007669"/>
    <property type="project" value="UniProtKB-UniRule"/>
</dbReference>
<gene>
    <name evidence="4" type="primary">xerC9</name>
    <name evidence="4" type="ORF">HSR122_2143</name>
</gene>
<dbReference type="EMBL" id="CP064788">
    <property type="protein sequence ID" value="QSG09527.1"/>
    <property type="molecule type" value="Genomic_DNA"/>
</dbReference>
<dbReference type="InterPro" id="IPR004107">
    <property type="entry name" value="Integrase_SAM-like_N"/>
</dbReference>
<dbReference type="Pfam" id="PF02899">
    <property type="entry name" value="Phage_int_SAM_1"/>
    <property type="match status" value="1"/>
</dbReference>
<feature type="domain" description="Core-binding (CB)" evidence="3">
    <location>
        <begin position="9"/>
        <end position="92"/>
    </location>
</feature>
<dbReference type="InterPro" id="IPR010998">
    <property type="entry name" value="Integrase_recombinase_N"/>
</dbReference>
<proteinExistence type="predicted"/>
<dbReference type="InterPro" id="IPR044068">
    <property type="entry name" value="CB"/>
</dbReference>